<proteinExistence type="predicted"/>
<protein>
    <submittedName>
        <fullName evidence="1">Peptidase M14</fullName>
    </submittedName>
</protein>
<reference evidence="1 2" key="1">
    <citation type="submission" date="2017-09" db="EMBL/GenBank/DDBJ databases">
        <title>Comparative genomics of rhizobia isolated from Phaseolus vulgaris in China.</title>
        <authorList>
            <person name="Tong W."/>
        </authorList>
    </citation>
    <scope>NUCLEOTIDE SEQUENCE [LARGE SCALE GENOMIC DNA]</scope>
    <source>
        <strain evidence="1 2">PCH1</strain>
    </source>
</reference>
<dbReference type="RefSeq" id="WP_097588181.1">
    <property type="nucleotide sequence ID" value="NZ_NWTC01000068.1"/>
</dbReference>
<dbReference type="Proteomes" id="UP000220353">
    <property type="component" value="Unassembled WGS sequence"/>
</dbReference>
<dbReference type="AlphaFoldDB" id="A0A2A6LN37"/>
<name>A0A2A6LN37_RHIFR</name>
<sequence length="584" mass="65150">MALLFEGEFERTLDGIVARFTNAKERAVEVEVWSFDDVLSRRAAEAKLAQLGVNSRLRSAYKPLLHFFLEEVDINALAIIQIIYPRHAACSETRFRAEAYPIAALTGDVALSFMAGDVAELYYYVTLTAKDGTVTRHTVFAPNRVHVDLCGNTQLSPTGWIKLDGGNGERLQTDFEMLFDATVLAVTSQDWGKTEPLFEELNIAVSLPARDQELPVGEEVISLREALAEDLHFTIHEHFRRISGREPGDVTLQPGQIVPEVRYAQGAPSVRVETKPLTATETACEFVPLSEANAPVCAAQIRAVLDSIGGEVLDATSRSGRAVSARYVRGSDTPVIITAGQHANETTAIVGALRAAQRLSERPEAHFVIAPLENPDGYQLHWRLRADNPRYHHHAARFTGFGDDMGHRTRPPLFEREARNEAVRRSEAKLHLNLHGYSSHEWTRPLSGYVPYGFEAWTVPKGFFVIMRHHEEWAQAAEWLVDRVTARLNLVRNLVEFNSTQIDLFGKHLGETGLHMINGIPCSIYADHKSAVPLTFVTEYPDQTIYGSAFVAGHDAQTEFVLAAYEAYQQMPLELMPLSPDTRK</sequence>
<evidence type="ECO:0000313" key="1">
    <source>
        <dbReference type="EMBL" id="PDT43755.1"/>
    </source>
</evidence>
<dbReference type="Gene3D" id="3.40.630.10">
    <property type="entry name" value="Zn peptidases"/>
    <property type="match status" value="1"/>
</dbReference>
<accession>A0A2A6LN37</accession>
<comment type="caution">
    <text evidence="1">The sequence shown here is derived from an EMBL/GenBank/DDBJ whole genome shotgun (WGS) entry which is preliminary data.</text>
</comment>
<dbReference type="EMBL" id="NWTC01000068">
    <property type="protein sequence ID" value="PDT43755.1"/>
    <property type="molecule type" value="Genomic_DNA"/>
</dbReference>
<gene>
    <name evidence="1" type="ORF">CO661_33315</name>
</gene>
<evidence type="ECO:0000313" key="2">
    <source>
        <dbReference type="Proteomes" id="UP000220353"/>
    </source>
</evidence>
<dbReference type="SUPFAM" id="SSF53187">
    <property type="entry name" value="Zn-dependent exopeptidases"/>
    <property type="match status" value="1"/>
</dbReference>
<organism evidence="1 2">
    <name type="scientific">Rhizobium fredii</name>
    <name type="common">Sinorhizobium fredii</name>
    <dbReference type="NCBI Taxonomy" id="380"/>
    <lineage>
        <taxon>Bacteria</taxon>
        <taxon>Pseudomonadati</taxon>
        <taxon>Pseudomonadota</taxon>
        <taxon>Alphaproteobacteria</taxon>
        <taxon>Hyphomicrobiales</taxon>
        <taxon>Rhizobiaceae</taxon>
        <taxon>Sinorhizobium/Ensifer group</taxon>
        <taxon>Sinorhizobium</taxon>
    </lineage>
</organism>